<evidence type="ECO:0000313" key="2">
    <source>
        <dbReference type="EMBL" id="KAA6450355.1"/>
    </source>
</evidence>
<proteinExistence type="predicted"/>
<dbReference type="AlphaFoldDB" id="A0A5M8RP94"/>
<comment type="caution">
    <text evidence="2">The sequence shown here is derived from an EMBL/GenBank/DDBJ whole genome shotgun (WGS) entry which is preliminary data.</text>
</comment>
<evidence type="ECO:0000313" key="3">
    <source>
        <dbReference type="Proteomes" id="UP000324326"/>
    </source>
</evidence>
<gene>
    <name evidence="2" type="ORF">DX927_05610</name>
</gene>
<keyword evidence="1" id="KW-0472">Membrane</keyword>
<organism evidence="2 3">
    <name type="scientific">Bacillus swezeyi</name>
    <dbReference type="NCBI Taxonomy" id="1925020"/>
    <lineage>
        <taxon>Bacteria</taxon>
        <taxon>Bacillati</taxon>
        <taxon>Bacillota</taxon>
        <taxon>Bacilli</taxon>
        <taxon>Bacillales</taxon>
        <taxon>Bacillaceae</taxon>
        <taxon>Bacillus</taxon>
    </lineage>
</organism>
<sequence length="292" mass="35186">MDFSFLKFIKDYLPVVAVFVSAFIAFISTIRHKDLERFYKNAENNLEQIIEPMYYRIKYIEGINNADQKLKNINVFFEIYNFKTINISKMGNRRLIDLFFETEAVLNQYLSNKDDKTEELLLSKVRRLYLAIEKEYWRLFEAIYKDYNWYKKTVDMNYVFRFLSRIFLFIEQTLYAATWIVLGFILIITVENIFNEGNLVEALKSIGAEGFQDIIIVLLMFFFILLIFLYIFVFANEVFVEDTRQKKRIRDYATAGFTLFVDKVIEKIREWKKERANRKEERERTSRSEGND</sequence>
<evidence type="ECO:0000256" key="1">
    <source>
        <dbReference type="SAM" id="Phobius"/>
    </source>
</evidence>
<feature type="transmembrane region" description="Helical" evidence="1">
    <location>
        <begin position="214"/>
        <end position="240"/>
    </location>
</feature>
<accession>A0A5M8RP94</accession>
<dbReference type="Proteomes" id="UP000324326">
    <property type="component" value="Unassembled WGS sequence"/>
</dbReference>
<keyword evidence="1" id="KW-1133">Transmembrane helix</keyword>
<dbReference type="RefSeq" id="WP_148956351.1">
    <property type="nucleotide sequence ID" value="NZ_QSND01000002.1"/>
</dbReference>
<feature type="transmembrane region" description="Helical" evidence="1">
    <location>
        <begin position="174"/>
        <end position="194"/>
    </location>
</feature>
<name>A0A5M8RP94_9BACI</name>
<feature type="transmembrane region" description="Helical" evidence="1">
    <location>
        <begin position="12"/>
        <end position="30"/>
    </location>
</feature>
<protein>
    <submittedName>
        <fullName evidence="2">Uncharacterized protein</fullName>
    </submittedName>
</protein>
<keyword evidence="1" id="KW-0812">Transmembrane</keyword>
<reference evidence="2 3" key="1">
    <citation type="submission" date="2018-08" db="EMBL/GenBank/DDBJ databases">
        <title>Bacillus phenotypic plasticity.</title>
        <authorList>
            <person name="Hurtado E."/>
        </authorList>
    </citation>
    <scope>NUCLEOTIDE SEQUENCE [LARGE SCALE GENOMIC DNA]</scope>
    <source>
        <strain evidence="2 3">427</strain>
    </source>
</reference>
<dbReference type="EMBL" id="QSND01000002">
    <property type="protein sequence ID" value="KAA6450355.1"/>
    <property type="molecule type" value="Genomic_DNA"/>
</dbReference>